<gene>
    <name evidence="1" type="ORF">CLF_110790</name>
</gene>
<keyword evidence="2" id="KW-1185">Reference proteome</keyword>
<organism evidence="1 2">
    <name type="scientific">Clonorchis sinensis</name>
    <name type="common">Chinese liver fluke</name>
    <dbReference type="NCBI Taxonomy" id="79923"/>
    <lineage>
        <taxon>Eukaryota</taxon>
        <taxon>Metazoa</taxon>
        <taxon>Spiralia</taxon>
        <taxon>Lophotrochozoa</taxon>
        <taxon>Platyhelminthes</taxon>
        <taxon>Trematoda</taxon>
        <taxon>Digenea</taxon>
        <taxon>Opisthorchiida</taxon>
        <taxon>Opisthorchiata</taxon>
        <taxon>Opisthorchiidae</taxon>
        <taxon>Clonorchis</taxon>
    </lineage>
</organism>
<evidence type="ECO:0000313" key="2">
    <source>
        <dbReference type="Proteomes" id="UP000008909"/>
    </source>
</evidence>
<protein>
    <submittedName>
        <fullName evidence="1">Uncharacterized protein</fullName>
    </submittedName>
</protein>
<dbReference type="AlphaFoldDB" id="G7YTW1"/>
<sequence length="277" mass="32543">MVFRFLTRVACYDEPPFLVGLCNKSENTFKWVRERVYLFGIADSPQKPLDVESKGVRISTGQNTSTSECLNVRNSCSRELITLLISYSWSNGYELNHESEDHRFKILHWSFVRPIEIPHGYSPEVTLYGRERRIRLTHIFSFNGKTPSQKKTISKRFWLKIIRNTPLCSLFKLNSKFVIKQFCEKCPGNLRSRQTGVWTIPVDHNVPNFKVHAVWPEKATVKKLVLKIRLYAWQYLLPKIANSKTLKTRGNCRLFSRCVVYEWKPRSKKANQKRLLE</sequence>
<accession>G7YTW1</accession>
<proteinExistence type="predicted"/>
<dbReference type="Proteomes" id="UP000008909">
    <property type="component" value="Unassembled WGS sequence"/>
</dbReference>
<evidence type="ECO:0000313" key="1">
    <source>
        <dbReference type="EMBL" id="GAA56391.1"/>
    </source>
</evidence>
<reference evidence="1" key="1">
    <citation type="journal article" date="2011" name="Genome Biol.">
        <title>The draft genome of the carcinogenic human liver fluke Clonorchis sinensis.</title>
        <authorList>
            <person name="Wang X."/>
            <person name="Chen W."/>
            <person name="Huang Y."/>
            <person name="Sun J."/>
            <person name="Men J."/>
            <person name="Liu H."/>
            <person name="Luo F."/>
            <person name="Guo L."/>
            <person name="Lv X."/>
            <person name="Deng C."/>
            <person name="Zhou C."/>
            <person name="Fan Y."/>
            <person name="Li X."/>
            <person name="Huang L."/>
            <person name="Hu Y."/>
            <person name="Liang C."/>
            <person name="Hu X."/>
            <person name="Xu J."/>
            <person name="Yu X."/>
        </authorList>
    </citation>
    <scope>NUCLEOTIDE SEQUENCE [LARGE SCALE GENOMIC DNA]</scope>
    <source>
        <strain evidence="1">Henan</strain>
    </source>
</reference>
<name>G7YTW1_CLOSI</name>
<reference key="2">
    <citation type="submission" date="2011-10" db="EMBL/GenBank/DDBJ databases">
        <title>The genome and transcriptome sequence of Clonorchis sinensis provide insights into the carcinogenic liver fluke.</title>
        <authorList>
            <person name="Wang X."/>
            <person name="Huang Y."/>
            <person name="Chen W."/>
            <person name="Liu H."/>
            <person name="Guo L."/>
            <person name="Chen Y."/>
            <person name="Luo F."/>
            <person name="Zhou W."/>
            <person name="Sun J."/>
            <person name="Mao Q."/>
            <person name="Liang P."/>
            <person name="Zhou C."/>
            <person name="Tian Y."/>
            <person name="Men J."/>
            <person name="Lv X."/>
            <person name="Huang L."/>
            <person name="Zhou J."/>
            <person name="Hu Y."/>
            <person name="Li R."/>
            <person name="Zhang F."/>
            <person name="Lei H."/>
            <person name="Li X."/>
            <person name="Hu X."/>
            <person name="Liang C."/>
            <person name="Xu J."/>
            <person name="Wu Z."/>
            <person name="Yu X."/>
        </authorList>
    </citation>
    <scope>NUCLEOTIDE SEQUENCE</scope>
    <source>
        <strain>Henan</strain>
    </source>
</reference>
<dbReference type="EMBL" id="DF144241">
    <property type="protein sequence ID" value="GAA56391.1"/>
    <property type="molecule type" value="Genomic_DNA"/>
</dbReference>